<dbReference type="InterPro" id="IPR041373">
    <property type="entry name" value="RT_RNaseH"/>
</dbReference>
<feature type="compositionally biased region" description="Polar residues" evidence="9">
    <location>
        <begin position="376"/>
        <end position="388"/>
    </location>
</feature>
<evidence type="ECO:0000256" key="6">
    <source>
        <dbReference type="ARBA" id="ARBA00022801"/>
    </source>
</evidence>
<dbReference type="Proteomes" id="UP001652660">
    <property type="component" value="Chromosome 10c"/>
</dbReference>
<name>A0ABM4VYQ4_COFAR</name>
<evidence type="ECO:0000256" key="3">
    <source>
        <dbReference type="ARBA" id="ARBA00022695"/>
    </source>
</evidence>
<evidence type="ECO:0000256" key="9">
    <source>
        <dbReference type="SAM" id="MobiDB-lite"/>
    </source>
</evidence>
<protein>
    <recommendedName>
        <fullName evidence="1">RNA-directed DNA polymerase</fullName>
        <ecNumber evidence="1">2.7.7.49</ecNumber>
    </recommendedName>
</protein>
<dbReference type="Gene3D" id="3.10.10.10">
    <property type="entry name" value="HIV Type 1 Reverse Transcriptase, subunit A, domain 1"/>
    <property type="match status" value="1"/>
</dbReference>
<dbReference type="InterPro" id="IPR043128">
    <property type="entry name" value="Rev_trsase/Diguanyl_cyclase"/>
</dbReference>
<feature type="compositionally biased region" description="Low complexity" evidence="9">
    <location>
        <begin position="521"/>
        <end position="530"/>
    </location>
</feature>
<keyword evidence="13" id="KW-1185">Reference proteome</keyword>
<dbReference type="InterPro" id="IPR005162">
    <property type="entry name" value="Retrotrans_gag_dom"/>
</dbReference>
<dbReference type="CDD" id="cd09274">
    <property type="entry name" value="RNase_HI_RT_Ty3"/>
    <property type="match status" value="1"/>
</dbReference>
<feature type="region of interest" description="Disordered" evidence="9">
    <location>
        <begin position="348"/>
        <end position="412"/>
    </location>
</feature>
<sequence length="1323" mass="150030">MPRSSRTGELIFDPEVEKTARRTRKETRRLREEQYDIAPQGLDPEVEPTNLSGDNSSDSDQEEVTMANARTLRELAAPDLNQQPLCITFPHLNDDTPFELKSGLIHLLPSFHGLPGEEPYKHLQEFDVVCNSMKPPGITEEQIKMRAFPFSLKDSAKDWLYYLPPGSITTWDQLKKKFLDKYFPASRAASLRKEICGIKQHPGESLYEYWERFKKLCTKCPQHQISEQLLIQYFYEGLLFRDRSIIDAASGGALVNKTPRGAWELIEGMAENSQQFGSREDIPTRRVNEVETSSIQQQLSELTSFVRQLAVGNTSQAKVCGVCTAVGHPTEMCPLVQEETAEQVNMAGHAPAPRKPYDPYSSTYNPGWRDHPNLSYGGNRQSNFVPNRQQGHQQQYHHRPPPPPPLSNSSPSMEEMMKQLLANQQKTDSDLQSMRNQLGQVQSLQNQMNQMAITINRLESQVQGKLPSQPEANPKNVSAMTLRSGKEVQGPEPVIPKDKDEERIEKELEEEGTDNKNAKVPSNPIPTTKTNPPPFPSRLEKPKKQDKEKEVLEIFRKVEINIPLLDAIKQVPRYAKFLRDLCANRKRLKGDERVIVGENVSAILQRKLPPKCGDPGMFTIPCRIGNTLIGKAMLDLGASINVMPKSIYASLNLGPLKETGIIIQLADRTNAYPDGLIEDVLEVFEIEGRDELEVVLTRHFESETTSRVELSEELKCVIGSLQTLPTTKDKAPVLELKPLPKHLKYVYLGEGETLPVIISAGLSKVQEEKLLRVLREHKQAIGWTIADIKGISPAVCMHRIRLEENAKPVRQAQRRLNPLMMEVVKKEILKLLDVGIIFAISDSPWVSPVQVVPKKAGVTVESNQEGELVPIRKPTGWRQCIDYRKLNAVTKKDHFPLPFIDQMVERLACRAYYCFLDGFSGYFQIAIAPEDQEKTTFTCPFGTFAYRRMPFGLCNAPATFQRCMVSIFSEYVEKIIEVFMDDFSVYGIEVDKAKIDVISTLPYPASVREVRSFLGHAGFYRRFIKDFSKIGAPLFQLLQKDVSFEFDETCKGAFNKLKELLTTSPIIQPPDWNLPFEIMCDASDYAVGAVLGQRVGKAAHAIYYASRALNGAQLNYSTTEKELLAVVFALEKFRSYLLGAKVIIFSDHAALRYLLTKKEAKPRLIRWILLLQEFDLEIRDKKGAENLVADHLSRVQVVEDDIPLREAFPEEHLFSINSSLPWYADIVNFLVTDKFPTGWPKAKRDKLRSDAKFYIWDDPYLWKRGADQIIRRCVSEVEFQSILAYCHSFACGGHFGPKRTARKVLESGFYWPTLFKDAPACVC</sequence>
<proteinExistence type="predicted"/>
<keyword evidence="6" id="KW-0378">Hydrolase</keyword>
<evidence type="ECO:0000313" key="13">
    <source>
        <dbReference type="Proteomes" id="UP001652660"/>
    </source>
</evidence>
<evidence type="ECO:0000259" key="12">
    <source>
        <dbReference type="Pfam" id="PF17917"/>
    </source>
</evidence>
<dbReference type="PANTHER" id="PTHR37984">
    <property type="entry name" value="PROTEIN CBG26694"/>
    <property type="match status" value="1"/>
</dbReference>
<keyword evidence="8" id="KW-0175">Coiled coil</keyword>
<evidence type="ECO:0000256" key="8">
    <source>
        <dbReference type="SAM" id="Coils"/>
    </source>
</evidence>
<evidence type="ECO:0000259" key="11">
    <source>
        <dbReference type="Pfam" id="PF03732"/>
    </source>
</evidence>
<dbReference type="CDD" id="cd01647">
    <property type="entry name" value="RT_LTR"/>
    <property type="match status" value="1"/>
</dbReference>
<keyword evidence="3" id="KW-0548">Nucleotidyltransferase</keyword>
<keyword evidence="5" id="KW-0255">Endonuclease</keyword>
<feature type="domain" description="Reverse transcriptase RNase H-like" evidence="12">
    <location>
        <begin position="1071"/>
        <end position="1174"/>
    </location>
</feature>
<reference evidence="14" key="1">
    <citation type="submission" date="2025-08" db="UniProtKB">
        <authorList>
            <consortium name="RefSeq"/>
        </authorList>
    </citation>
    <scope>IDENTIFICATION</scope>
    <source>
        <tissue evidence="14">Leaves</tissue>
    </source>
</reference>
<evidence type="ECO:0000313" key="14">
    <source>
        <dbReference type="RefSeq" id="XP_071924657.1"/>
    </source>
</evidence>
<dbReference type="Pfam" id="PF00078">
    <property type="entry name" value="RVT_1"/>
    <property type="match status" value="1"/>
</dbReference>
<dbReference type="RefSeq" id="XP_071924657.1">
    <property type="nucleotide sequence ID" value="XM_072068556.1"/>
</dbReference>
<gene>
    <name evidence="14" type="primary">LOC140015740</name>
</gene>
<dbReference type="InterPro" id="IPR043502">
    <property type="entry name" value="DNA/RNA_pol_sf"/>
</dbReference>
<dbReference type="Gene3D" id="2.40.70.10">
    <property type="entry name" value="Acid Proteases"/>
    <property type="match status" value="1"/>
</dbReference>
<dbReference type="GeneID" id="140015740"/>
<feature type="coiled-coil region" evidence="8">
    <location>
        <begin position="417"/>
        <end position="461"/>
    </location>
</feature>
<keyword evidence="2" id="KW-0808">Transferase</keyword>
<feature type="region of interest" description="Disordered" evidence="9">
    <location>
        <begin position="1"/>
        <end position="65"/>
    </location>
</feature>
<keyword evidence="7" id="KW-0695">RNA-directed DNA polymerase</keyword>
<dbReference type="InterPro" id="IPR021109">
    <property type="entry name" value="Peptidase_aspartic_dom_sf"/>
</dbReference>
<evidence type="ECO:0000256" key="7">
    <source>
        <dbReference type="ARBA" id="ARBA00022918"/>
    </source>
</evidence>
<dbReference type="InterPro" id="IPR050951">
    <property type="entry name" value="Retrovirus_Pol_polyprotein"/>
</dbReference>
<dbReference type="Pfam" id="PF17917">
    <property type="entry name" value="RT_RNaseH"/>
    <property type="match status" value="1"/>
</dbReference>
<feature type="domain" description="Reverse transcriptase" evidence="10">
    <location>
        <begin position="871"/>
        <end position="988"/>
    </location>
</feature>
<organism evidence="13 14">
    <name type="scientific">Coffea arabica</name>
    <name type="common">Arabian coffee</name>
    <dbReference type="NCBI Taxonomy" id="13443"/>
    <lineage>
        <taxon>Eukaryota</taxon>
        <taxon>Viridiplantae</taxon>
        <taxon>Streptophyta</taxon>
        <taxon>Embryophyta</taxon>
        <taxon>Tracheophyta</taxon>
        <taxon>Spermatophyta</taxon>
        <taxon>Magnoliopsida</taxon>
        <taxon>eudicotyledons</taxon>
        <taxon>Gunneridae</taxon>
        <taxon>Pentapetalae</taxon>
        <taxon>asterids</taxon>
        <taxon>lamiids</taxon>
        <taxon>Gentianales</taxon>
        <taxon>Rubiaceae</taxon>
        <taxon>Ixoroideae</taxon>
        <taxon>Gardenieae complex</taxon>
        <taxon>Bertiereae - Coffeeae clade</taxon>
        <taxon>Coffeeae</taxon>
        <taxon>Coffea</taxon>
    </lineage>
</organism>
<feature type="region of interest" description="Disordered" evidence="9">
    <location>
        <begin position="481"/>
        <end position="546"/>
    </location>
</feature>
<dbReference type="Gene3D" id="1.10.340.70">
    <property type="match status" value="1"/>
</dbReference>
<accession>A0ABM4VYQ4</accession>
<dbReference type="InterPro" id="IPR000477">
    <property type="entry name" value="RT_dom"/>
</dbReference>
<dbReference type="CDD" id="cd00303">
    <property type="entry name" value="retropepsin_like"/>
    <property type="match status" value="1"/>
</dbReference>
<evidence type="ECO:0000256" key="2">
    <source>
        <dbReference type="ARBA" id="ARBA00022679"/>
    </source>
</evidence>
<evidence type="ECO:0000256" key="1">
    <source>
        <dbReference type="ARBA" id="ARBA00012493"/>
    </source>
</evidence>
<evidence type="ECO:0000259" key="10">
    <source>
        <dbReference type="Pfam" id="PF00078"/>
    </source>
</evidence>
<dbReference type="PANTHER" id="PTHR37984:SF5">
    <property type="entry name" value="PROTEIN NYNRIN-LIKE"/>
    <property type="match status" value="1"/>
</dbReference>
<feature type="domain" description="Retrotransposon gag" evidence="11">
    <location>
        <begin position="147"/>
        <end position="238"/>
    </location>
</feature>
<evidence type="ECO:0000256" key="4">
    <source>
        <dbReference type="ARBA" id="ARBA00022722"/>
    </source>
</evidence>
<dbReference type="Pfam" id="PF03732">
    <property type="entry name" value="Retrotrans_gag"/>
    <property type="match status" value="1"/>
</dbReference>
<dbReference type="EC" id="2.7.7.49" evidence="1"/>
<dbReference type="SUPFAM" id="SSF56672">
    <property type="entry name" value="DNA/RNA polymerases"/>
    <property type="match status" value="1"/>
</dbReference>
<feature type="compositionally biased region" description="Basic and acidic residues" evidence="9">
    <location>
        <begin position="495"/>
        <end position="506"/>
    </location>
</feature>
<dbReference type="Gene3D" id="3.30.70.270">
    <property type="match status" value="2"/>
</dbReference>
<evidence type="ECO:0000256" key="5">
    <source>
        <dbReference type="ARBA" id="ARBA00022759"/>
    </source>
</evidence>
<keyword evidence="4" id="KW-0540">Nuclease</keyword>